<protein>
    <recommendedName>
        <fullName evidence="1">UPF0033 domain-containing protein</fullName>
    </recommendedName>
</protein>
<dbReference type="Gene3D" id="3.30.110.40">
    <property type="entry name" value="TusA-like domain"/>
    <property type="match status" value="1"/>
</dbReference>
<dbReference type="RefSeq" id="WP_126551663.1">
    <property type="nucleotide sequence ID" value="NZ_BIFS01000001.1"/>
</dbReference>
<dbReference type="EMBL" id="BIFS01000001">
    <property type="protein sequence ID" value="GCE19867.1"/>
    <property type="molecule type" value="Genomic_DNA"/>
</dbReference>
<dbReference type="InterPro" id="IPR036868">
    <property type="entry name" value="TusA-like_sf"/>
</dbReference>
<sequence>MEGSNTTIRPDKILDLGTEGCSRLLENIADALVDLAPGQVLLVIANDPAAPLDIKVWSRTTGNTLLQANLIENQYLIQKKRS</sequence>
<dbReference type="OrthoDB" id="9800872at2"/>
<name>A0A402AL55_9CHLR</name>
<organism evidence="2 3">
    <name type="scientific">Dictyobacter kobayashii</name>
    <dbReference type="NCBI Taxonomy" id="2014872"/>
    <lineage>
        <taxon>Bacteria</taxon>
        <taxon>Bacillati</taxon>
        <taxon>Chloroflexota</taxon>
        <taxon>Ktedonobacteria</taxon>
        <taxon>Ktedonobacterales</taxon>
        <taxon>Dictyobacteraceae</taxon>
        <taxon>Dictyobacter</taxon>
    </lineage>
</organism>
<dbReference type="Pfam" id="PF01206">
    <property type="entry name" value="TusA"/>
    <property type="match status" value="1"/>
</dbReference>
<accession>A0A402AL55</accession>
<gene>
    <name evidence="2" type="ORF">KDK_36670</name>
</gene>
<feature type="domain" description="UPF0033" evidence="1">
    <location>
        <begin position="13"/>
        <end position="75"/>
    </location>
</feature>
<evidence type="ECO:0000259" key="1">
    <source>
        <dbReference type="Pfam" id="PF01206"/>
    </source>
</evidence>
<comment type="caution">
    <text evidence="2">The sequence shown here is derived from an EMBL/GenBank/DDBJ whole genome shotgun (WGS) entry which is preliminary data.</text>
</comment>
<dbReference type="SUPFAM" id="SSF64307">
    <property type="entry name" value="SirA-like"/>
    <property type="match status" value="1"/>
</dbReference>
<evidence type="ECO:0000313" key="2">
    <source>
        <dbReference type="EMBL" id="GCE19867.1"/>
    </source>
</evidence>
<dbReference type="Proteomes" id="UP000287188">
    <property type="component" value="Unassembled WGS sequence"/>
</dbReference>
<proteinExistence type="predicted"/>
<keyword evidence="3" id="KW-1185">Reference proteome</keyword>
<dbReference type="AlphaFoldDB" id="A0A402AL55"/>
<dbReference type="InterPro" id="IPR001455">
    <property type="entry name" value="TusA-like"/>
</dbReference>
<reference evidence="3" key="1">
    <citation type="submission" date="2018-12" db="EMBL/GenBank/DDBJ databases">
        <title>Tengunoibacter tsumagoiensis gen. nov., sp. nov., Dictyobacter kobayashii sp. nov., D. alpinus sp. nov., and D. joshuensis sp. nov. and description of Dictyobacteraceae fam. nov. within the order Ktedonobacterales isolated from Tengu-no-mugimeshi.</title>
        <authorList>
            <person name="Wang C.M."/>
            <person name="Zheng Y."/>
            <person name="Sakai Y."/>
            <person name="Toyoda A."/>
            <person name="Minakuchi Y."/>
            <person name="Abe K."/>
            <person name="Yokota A."/>
            <person name="Yabe S."/>
        </authorList>
    </citation>
    <scope>NUCLEOTIDE SEQUENCE [LARGE SCALE GENOMIC DNA]</scope>
    <source>
        <strain evidence="3">Uno11</strain>
    </source>
</reference>
<evidence type="ECO:0000313" key="3">
    <source>
        <dbReference type="Proteomes" id="UP000287188"/>
    </source>
</evidence>